<accession>A0A0E0N5G4</accession>
<reference evidence="2" key="1">
    <citation type="submission" date="2013-06" db="EMBL/GenBank/DDBJ databases">
        <authorList>
            <person name="Zhao Q."/>
        </authorList>
    </citation>
    <scope>NUCLEOTIDE SEQUENCE</scope>
    <source>
        <strain evidence="2">cv. W1943</strain>
    </source>
</reference>
<dbReference type="HOGENOM" id="CLU_1144136_0_0_1"/>
<organism evidence="1 2">
    <name type="scientific">Oryza rufipogon</name>
    <name type="common">Brownbeard rice</name>
    <name type="synonym">Asian wild rice</name>
    <dbReference type="NCBI Taxonomy" id="4529"/>
    <lineage>
        <taxon>Eukaryota</taxon>
        <taxon>Viridiplantae</taxon>
        <taxon>Streptophyta</taxon>
        <taxon>Embryophyta</taxon>
        <taxon>Tracheophyta</taxon>
        <taxon>Spermatophyta</taxon>
        <taxon>Magnoliopsida</taxon>
        <taxon>Liliopsida</taxon>
        <taxon>Poales</taxon>
        <taxon>Poaceae</taxon>
        <taxon>BOP clade</taxon>
        <taxon>Oryzoideae</taxon>
        <taxon>Oryzeae</taxon>
        <taxon>Oryzinae</taxon>
        <taxon>Oryza</taxon>
    </lineage>
</organism>
<reference evidence="1" key="2">
    <citation type="submission" date="2015-06" db="UniProtKB">
        <authorList>
            <consortium name="EnsemblPlants"/>
        </authorList>
    </citation>
    <scope>IDENTIFICATION</scope>
</reference>
<evidence type="ECO:0000313" key="1">
    <source>
        <dbReference type="EnsemblPlants" id="ORUFI01G41720.1"/>
    </source>
</evidence>
<protein>
    <submittedName>
        <fullName evidence="1">Uncharacterized protein</fullName>
    </submittedName>
</protein>
<dbReference type="EnsemblPlants" id="ORUFI01G41720.1">
    <property type="protein sequence ID" value="ORUFI01G41720.1"/>
    <property type="gene ID" value="ORUFI01G41720"/>
</dbReference>
<sequence length="243" mass="27715">MGATNDEGSAERVKRALMQLVSPGQVIAALLALRSCRAVTEIYLYLFSVWSSGLMCPPAPRRMDTLVARQNTPEGIHWRQAAQAWAPCARLRESVASPAWTQQEAHGTWPRGPWRLPPGRNARRRKRALHVRDGDDASRPHCRRALLRRGDDYVRPRARHFQLRKRQFQLVDNTATLKFIPIMKPSIVEEVCSDPSQIFRTRTERDKVVKESTSDKTLLTVGMRLPIDNHTLPWTLGDGHRCL</sequence>
<name>A0A0E0N5G4_ORYRU</name>
<keyword evidence="2" id="KW-1185">Reference proteome</keyword>
<proteinExistence type="predicted"/>
<dbReference type="OMA" id="QAWAPCA"/>
<dbReference type="AlphaFoldDB" id="A0A0E0N5G4"/>
<dbReference type="Gramene" id="ORUFI01G41720.1">
    <property type="protein sequence ID" value="ORUFI01G41720.1"/>
    <property type="gene ID" value="ORUFI01G41720"/>
</dbReference>
<dbReference type="Proteomes" id="UP000008022">
    <property type="component" value="Unassembled WGS sequence"/>
</dbReference>
<evidence type="ECO:0000313" key="2">
    <source>
        <dbReference type="Proteomes" id="UP000008022"/>
    </source>
</evidence>